<sequence>MGQEASSTTCTVAVSVLQNDLRLTGGHEGICSKASLRFLSQTLLCLSLLLAAHLDRSEGRCLPHRSKEMLCGAELVDILQFICEPTGFYFSMTAPVRSRTRTGIVEECCFCSCSVAILESYCAAPVNNVTSPNERSP</sequence>
<dbReference type="InterPro" id="IPR022353">
    <property type="entry name" value="Insulin_CS"/>
</dbReference>
<proteinExistence type="inferred from homology"/>
<evidence type="ECO:0000313" key="7">
    <source>
        <dbReference type="EMBL" id="KAJ1131884.1"/>
    </source>
</evidence>
<dbReference type="Gene3D" id="1.10.100.10">
    <property type="entry name" value="Insulin-like"/>
    <property type="match status" value="1"/>
</dbReference>
<dbReference type="InterPro" id="IPR016179">
    <property type="entry name" value="Insulin-like"/>
</dbReference>
<organism evidence="7 8">
    <name type="scientific">Pleurodeles waltl</name>
    <name type="common">Iberian ribbed newt</name>
    <dbReference type="NCBI Taxonomy" id="8319"/>
    <lineage>
        <taxon>Eukaryota</taxon>
        <taxon>Metazoa</taxon>
        <taxon>Chordata</taxon>
        <taxon>Craniata</taxon>
        <taxon>Vertebrata</taxon>
        <taxon>Euteleostomi</taxon>
        <taxon>Amphibia</taxon>
        <taxon>Batrachia</taxon>
        <taxon>Caudata</taxon>
        <taxon>Salamandroidea</taxon>
        <taxon>Salamandridae</taxon>
        <taxon>Pleurodelinae</taxon>
        <taxon>Pleurodeles</taxon>
    </lineage>
</organism>
<dbReference type="GO" id="GO:0043539">
    <property type="term" value="F:protein serine/threonine kinase activator activity"/>
    <property type="evidence" value="ECO:0007669"/>
    <property type="project" value="TreeGrafter"/>
</dbReference>
<dbReference type="AlphaFoldDB" id="A0AAV7PY58"/>
<reference evidence="7" key="1">
    <citation type="journal article" date="2022" name="bioRxiv">
        <title>Sequencing and chromosome-scale assembly of the giantPleurodeles waltlgenome.</title>
        <authorList>
            <person name="Brown T."/>
            <person name="Elewa A."/>
            <person name="Iarovenko S."/>
            <person name="Subramanian E."/>
            <person name="Araus A.J."/>
            <person name="Petzold A."/>
            <person name="Susuki M."/>
            <person name="Suzuki K.-i.T."/>
            <person name="Hayashi T."/>
            <person name="Toyoda A."/>
            <person name="Oliveira C."/>
            <person name="Osipova E."/>
            <person name="Leigh N.D."/>
            <person name="Simon A."/>
            <person name="Yun M.H."/>
        </authorList>
    </citation>
    <scope>NUCLEOTIDE SEQUENCE</scope>
    <source>
        <strain evidence="7">20211129_DDA</strain>
        <tissue evidence="7">Liver</tissue>
    </source>
</reference>
<dbReference type="GO" id="GO:0046628">
    <property type="term" value="P:positive regulation of insulin receptor signaling pathway"/>
    <property type="evidence" value="ECO:0007669"/>
    <property type="project" value="TreeGrafter"/>
</dbReference>
<dbReference type="GO" id="GO:1905564">
    <property type="term" value="P:positive regulation of vascular endothelial cell proliferation"/>
    <property type="evidence" value="ECO:0007669"/>
    <property type="project" value="TreeGrafter"/>
</dbReference>
<keyword evidence="3 5" id="KW-0964">Secreted</keyword>
<evidence type="ECO:0000256" key="3">
    <source>
        <dbReference type="ARBA" id="ARBA00022525"/>
    </source>
</evidence>
<dbReference type="GO" id="GO:0008083">
    <property type="term" value="F:growth factor activity"/>
    <property type="evidence" value="ECO:0007669"/>
    <property type="project" value="TreeGrafter"/>
</dbReference>
<dbReference type="GO" id="GO:0042104">
    <property type="term" value="P:positive regulation of activated T cell proliferation"/>
    <property type="evidence" value="ECO:0007669"/>
    <property type="project" value="TreeGrafter"/>
</dbReference>
<keyword evidence="8" id="KW-1185">Reference proteome</keyword>
<evidence type="ECO:0000256" key="5">
    <source>
        <dbReference type="RuleBase" id="RU000406"/>
    </source>
</evidence>
<evidence type="ECO:0000313" key="8">
    <source>
        <dbReference type="Proteomes" id="UP001066276"/>
    </source>
</evidence>
<dbReference type="InterPro" id="IPR036438">
    <property type="entry name" value="Insulin-like_sf"/>
</dbReference>
<dbReference type="SMART" id="SM00078">
    <property type="entry name" value="IlGF"/>
    <property type="match status" value="1"/>
</dbReference>
<dbReference type="GO" id="GO:0045944">
    <property type="term" value="P:positive regulation of transcription by RNA polymerase II"/>
    <property type="evidence" value="ECO:0007669"/>
    <property type="project" value="TreeGrafter"/>
</dbReference>
<feature type="domain" description="Insulin-like" evidence="6">
    <location>
        <begin position="68"/>
        <end position="122"/>
    </location>
</feature>
<comment type="subcellular location">
    <subcellularLocation>
        <location evidence="1 5">Secreted</location>
    </subcellularLocation>
</comment>
<dbReference type="GO" id="GO:0043410">
    <property type="term" value="P:positive regulation of MAPK cascade"/>
    <property type="evidence" value="ECO:0007669"/>
    <property type="project" value="TreeGrafter"/>
</dbReference>
<dbReference type="GO" id="GO:0005159">
    <property type="term" value="F:insulin-like growth factor receptor binding"/>
    <property type="evidence" value="ECO:0007669"/>
    <property type="project" value="TreeGrafter"/>
</dbReference>
<dbReference type="GO" id="GO:0051147">
    <property type="term" value="P:regulation of muscle cell differentiation"/>
    <property type="evidence" value="ECO:0007669"/>
    <property type="project" value="TreeGrafter"/>
</dbReference>
<evidence type="ECO:0000256" key="2">
    <source>
        <dbReference type="ARBA" id="ARBA00009034"/>
    </source>
</evidence>
<accession>A0AAV7PY58</accession>
<dbReference type="PROSITE" id="PS00262">
    <property type="entry name" value="INSULIN"/>
    <property type="match status" value="1"/>
</dbReference>
<comment type="caution">
    <text evidence="7">The sequence shown here is derived from an EMBL/GenBank/DDBJ whole genome shotgun (WGS) entry which is preliminary data.</text>
</comment>
<dbReference type="Proteomes" id="UP001066276">
    <property type="component" value="Chromosome 7"/>
</dbReference>
<dbReference type="SUPFAM" id="SSF56994">
    <property type="entry name" value="Insulin-like"/>
    <property type="match status" value="1"/>
</dbReference>
<dbReference type="PRINTS" id="PR00276">
    <property type="entry name" value="INSULINFAMLY"/>
</dbReference>
<keyword evidence="4" id="KW-0732">Signal</keyword>
<dbReference type="PANTHER" id="PTHR46886">
    <property type="entry name" value="INSULIN-LIKE GROWTH FACTOR II"/>
    <property type="match status" value="1"/>
</dbReference>
<dbReference type="PANTHER" id="PTHR46886:SF2">
    <property type="entry name" value="INSULIN-LIKE GROWTH FACTOR III"/>
    <property type="match status" value="1"/>
</dbReference>
<protein>
    <recommendedName>
        <fullName evidence="6">Insulin-like domain-containing protein</fullName>
    </recommendedName>
</protein>
<dbReference type="EMBL" id="JANPWB010000011">
    <property type="protein sequence ID" value="KAJ1131884.1"/>
    <property type="molecule type" value="Genomic_DNA"/>
</dbReference>
<evidence type="ECO:0000256" key="1">
    <source>
        <dbReference type="ARBA" id="ARBA00004613"/>
    </source>
</evidence>
<evidence type="ECO:0000259" key="6">
    <source>
        <dbReference type="SMART" id="SM00078"/>
    </source>
</evidence>
<evidence type="ECO:0000256" key="4">
    <source>
        <dbReference type="ARBA" id="ARBA00022729"/>
    </source>
</evidence>
<dbReference type="InterPro" id="IPR022352">
    <property type="entry name" value="Ins/IGF/rlx"/>
</dbReference>
<name>A0AAV7PY58_PLEWA</name>
<comment type="similarity">
    <text evidence="2 5">Belongs to the insulin family.</text>
</comment>
<dbReference type="GO" id="GO:0005615">
    <property type="term" value="C:extracellular space"/>
    <property type="evidence" value="ECO:0007669"/>
    <property type="project" value="TreeGrafter"/>
</dbReference>
<dbReference type="GO" id="GO:0005179">
    <property type="term" value="F:hormone activity"/>
    <property type="evidence" value="ECO:0007669"/>
    <property type="project" value="InterPro"/>
</dbReference>
<dbReference type="Pfam" id="PF00049">
    <property type="entry name" value="Insulin"/>
    <property type="match status" value="1"/>
</dbReference>
<gene>
    <name evidence="7" type="ORF">NDU88_010215</name>
</gene>